<accession>A0A8J3KUX4</accession>
<evidence type="ECO:0000313" key="8">
    <source>
        <dbReference type="EMBL" id="GIG09083.1"/>
    </source>
</evidence>
<evidence type="ECO:0000256" key="5">
    <source>
        <dbReference type="ARBA" id="ARBA00022944"/>
    </source>
</evidence>
<proteinExistence type="inferred from homology"/>
<dbReference type="PANTHER" id="PTHR37316:SF3">
    <property type="entry name" value="TEICHOIC ACID GLYCEROL-PHOSPHATE TRANSFERASE"/>
    <property type="match status" value="1"/>
</dbReference>
<evidence type="ECO:0000256" key="6">
    <source>
        <dbReference type="ARBA" id="ARBA00023136"/>
    </source>
</evidence>
<evidence type="ECO:0000256" key="3">
    <source>
        <dbReference type="ARBA" id="ARBA00022475"/>
    </source>
</evidence>
<keyword evidence="9" id="KW-1185">Reference proteome</keyword>
<dbReference type="RefSeq" id="WP_203695655.1">
    <property type="nucleotide sequence ID" value="NZ_BAAALC010000010.1"/>
</dbReference>
<reference evidence="8 9" key="1">
    <citation type="submission" date="2021-01" db="EMBL/GenBank/DDBJ databases">
        <title>Whole genome shotgun sequence of Catellatospora coxensis NBRC 107359.</title>
        <authorList>
            <person name="Komaki H."/>
            <person name="Tamura T."/>
        </authorList>
    </citation>
    <scope>NUCLEOTIDE SEQUENCE [LARGE SCALE GENOMIC DNA]</scope>
    <source>
        <strain evidence="8 9">NBRC 107359</strain>
    </source>
</reference>
<evidence type="ECO:0000313" key="9">
    <source>
        <dbReference type="Proteomes" id="UP000630887"/>
    </source>
</evidence>
<dbReference type="InterPro" id="IPR007554">
    <property type="entry name" value="Glycerophosphate_synth"/>
</dbReference>
<feature type="domain" description="Glycosyltransferase 2-like" evidence="7">
    <location>
        <begin position="5"/>
        <end position="171"/>
    </location>
</feature>
<dbReference type="Pfam" id="PF04464">
    <property type="entry name" value="Glyphos_transf"/>
    <property type="match status" value="1"/>
</dbReference>
<dbReference type="InterPro" id="IPR051612">
    <property type="entry name" value="Teichoic_Acid_Biosynth"/>
</dbReference>
<evidence type="ECO:0000259" key="7">
    <source>
        <dbReference type="Pfam" id="PF00535"/>
    </source>
</evidence>
<dbReference type="GO" id="GO:0047355">
    <property type="term" value="F:CDP-glycerol glycerophosphotransferase activity"/>
    <property type="evidence" value="ECO:0007669"/>
    <property type="project" value="InterPro"/>
</dbReference>
<comment type="caution">
    <text evidence="8">The sequence shown here is derived from an EMBL/GenBank/DDBJ whole genome shotgun (WGS) entry which is preliminary data.</text>
</comment>
<dbReference type="AlphaFoldDB" id="A0A8J3KUX4"/>
<dbReference type="PANTHER" id="PTHR37316">
    <property type="entry name" value="TEICHOIC ACID GLYCEROL-PHOSPHATE PRIMASE"/>
    <property type="match status" value="1"/>
</dbReference>
<evidence type="ECO:0000256" key="4">
    <source>
        <dbReference type="ARBA" id="ARBA00022679"/>
    </source>
</evidence>
<name>A0A8J3KUX4_9ACTN</name>
<organism evidence="8 9">
    <name type="scientific">Catellatospora coxensis</name>
    <dbReference type="NCBI Taxonomy" id="310354"/>
    <lineage>
        <taxon>Bacteria</taxon>
        <taxon>Bacillati</taxon>
        <taxon>Actinomycetota</taxon>
        <taxon>Actinomycetes</taxon>
        <taxon>Micromonosporales</taxon>
        <taxon>Micromonosporaceae</taxon>
        <taxon>Catellatospora</taxon>
    </lineage>
</organism>
<dbReference type="Gene3D" id="3.40.50.12580">
    <property type="match status" value="1"/>
</dbReference>
<dbReference type="EMBL" id="BONI01000058">
    <property type="protein sequence ID" value="GIG09083.1"/>
    <property type="molecule type" value="Genomic_DNA"/>
</dbReference>
<evidence type="ECO:0000256" key="2">
    <source>
        <dbReference type="ARBA" id="ARBA00010488"/>
    </source>
</evidence>
<evidence type="ECO:0000256" key="1">
    <source>
        <dbReference type="ARBA" id="ARBA00004202"/>
    </source>
</evidence>
<dbReference type="Gene3D" id="3.90.550.10">
    <property type="entry name" value="Spore Coat Polysaccharide Biosynthesis Protein SpsA, Chain A"/>
    <property type="match status" value="1"/>
</dbReference>
<dbReference type="FunFam" id="3.90.550.10:FF:000196">
    <property type="entry name" value="Glycosyl transferase"/>
    <property type="match status" value="1"/>
</dbReference>
<dbReference type="CDD" id="cd00761">
    <property type="entry name" value="Glyco_tranf_GTA_type"/>
    <property type="match status" value="1"/>
</dbReference>
<protein>
    <submittedName>
        <fullName evidence="8">Glycosyl transferase</fullName>
    </submittedName>
</protein>
<dbReference type="GO" id="GO:0005886">
    <property type="term" value="C:plasma membrane"/>
    <property type="evidence" value="ECO:0007669"/>
    <property type="project" value="UniProtKB-SubCell"/>
</dbReference>
<dbReference type="Proteomes" id="UP000630887">
    <property type="component" value="Unassembled WGS sequence"/>
</dbReference>
<comment type="subcellular location">
    <subcellularLocation>
        <location evidence="1">Cell membrane</location>
        <topology evidence="1">Peripheral membrane protein</topology>
    </subcellularLocation>
</comment>
<sequence>MTLLSLVLPAYKVQGYLRECLDSILDQGFADLELIAVDDRSPDHCGEILDEYAARDPRVKVLHLAQNVGLGEARNAGLARATGEYVWFVDTDDTLTPGSLEKVARALREQAPDVLIVDFERTYPIGRPRRSRLRRTLAAAAGPNGADLRARPGLIKSIHTVWNKIVRRDLLAQLDLRFAPGWYEDVSWTYPLLVGAERIYTLEEVCYAYRQRRQGAITRTVNPRHLEVFTHWERAWELIDRQGGRADPVRPVLFARMIWHLMQTVGNADRLPPNLRKHSFLRTADMFARYLPTGGFAPPRGADGLRYRLVSRRAWRPYAALQAVRRAQCRMRDALTGQRDRPGRGGLGLLARAYYRLQLRLPLDPNLAGYAAYWYREVSCNPAAVEQAARGLAPHMRGVWVVGRDATGAVPAGTAHVVEGSRAYYRLLARAKYLVNNVNFPDFVRKRPGQVHLQTHHGTPVKAMGLDGQHHPAGEKHNFAALLRRCDRWDFSVSANAHSTEVWDRAYPCAFEALETGYPRNDRLARAGATESAAARAALGIPADETVVLYMPTSRPEPGRLPPFDAPALAAALGPHGLVLVRGRHVAAASGASDQVRDVSSHPAVEDLYLAADIMITDYSSAMFDFAVLDRPIVLYAPDWAQYRAAHGAELDVLAHAPGPVVRSLPELVSLLRDGRAGEQSERRRAFRERFCAWDDGHAAERVVRRVFLGEQVTPSRLPAAMRARSVAS</sequence>
<dbReference type="InterPro" id="IPR001173">
    <property type="entry name" value="Glyco_trans_2-like"/>
</dbReference>
<gene>
    <name evidence="8" type="ORF">Cco03nite_57830</name>
</gene>
<dbReference type="SUPFAM" id="SSF53756">
    <property type="entry name" value="UDP-Glycosyltransferase/glycogen phosphorylase"/>
    <property type="match status" value="1"/>
</dbReference>
<comment type="similarity">
    <text evidence="2">Belongs to the CDP-glycerol glycerophosphotransferase family.</text>
</comment>
<dbReference type="Gene3D" id="3.40.50.11820">
    <property type="match status" value="1"/>
</dbReference>
<dbReference type="InterPro" id="IPR043149">
    <property type="entry name" value="TagF_N"/>
</dbReference>
<dbReference type="SUPFAM" id="SSF53448">
    <property type="entry name" value="Nucleotide-diphospho-sugar transferases"/>
    <property type="match status" value="1"/>
</dbReference>
<dbReference type="Pfam" id="PF00535">
    <property type="entry name" value="Glycos_transf_2"/>
    <property type="match status" value="1"/>
</dbReference>
<keyword evidence="3" id="KW-1003">Cell membrane</keyword>
<dbReference type="InterPro" id="IPR043148">
    <property type="entry name" value="TagF_C"/>
</dbReference>
<dbReference type="InterPro" id="IPR029044">
    <property type="entry name" value="Nucleotide-diphossugar_trans"/>
</dbReference>
<dbReference type="GO" id="GO:0019350">
    <property type="term" value="P:teichoic acid biosynthetic process"/>
    <property type="evidence" value="ECO:0007669"/>
    <property type="project" value="UniProtKB-KW"/>
</dbReference>
<keyword evidence="4 8" id="KW-0808">Transferase</keyword>
<keyword evidence="6" id="KW-0472">Membrane</keyword>
<keyword evidence="5" id="KW-0777">Teichoic acid biosynthesis</keyword>